<feature type="region of interest" description="Adenylyl removase" evidence="7">
    <location>
        <begin position="1"/>
        <end position="461"/>
    </location>
</feature>
<dbReference type="SUPFAM" id="SSF81301">
    <property type="entry name" value="Nucleotidyltransferase"/>
    <property type="match status" value="2"/>
</dbReference>
<dbReference type="InterPro" id="IPR023057">
    <property type="entry name" value="GlnE"/>
</dbReference>
<name>A0A432WZW9_9GAMM</name>
<reference evidence="10 11" key="1">
    <citation type="journal article" date="2011" name="Front. Microbiol.">
        <title>Genomic signatures of strain selection and enhancement in Bacillus atrophaeus var. globigii, a historical biowarfare simulant.</title>
        <authorList>
            <person name="Gibbons H.S."/>
            <person name="Broomall S.M."/>
            <person name="McNew L.A."/>
            <person name="Daligault H."/>
            <person name="Chapman C."/>
            <person name="Bruce D."/>
            <person name="Karavis M."/>
            <person name="Krepps M."/>
            <person name="McGregor P.A."/>
            <person name="Hong C."/>
            <person name="Park K.H."/>
            <person name="Akmal A."/>
            <person name="Feldman A."/>
            <person name="Lin J.S."/>
            <person name="Chang W.E."/>
            <person name="Higgs B.W."/>
            <person name="Demirev P."/>
            <person name="Lindquist J."/>
            <person name="Liem A."/>
            <person name="Fochler E."/>
            <person name="Read T.D."/>
            <person name="Tapia R."/>
            <person name="Johnson S."/>
            <person name="Bishop-Lilly K.A."/>
            <person name="Detter C."/>
            <person name="Han C."/>
            <person name="Sozhamannan S."/>
            <person name="Rosenzweig C.N."/>
            <person name="Skowronski E.W."/>
        </authorList>
    </citation>
    <scope>NUCLEOTIDE SEQUENCE [LARGE SCALE GENOMIC DNA]</scope>
    <source>
        <strain evidence="10 11">AIT1</strain>
    </source>
</reference>
<dbReference type="GO" id="GO:0000820">
    <property type="term" value="P:regulation of glutamine family amino acid metabolic process"/>
    <property type="evidence" value="ECO:0007669"/>
    <property type="project" value="UniProtKB-UniRule"/>
</dbReference>
<dbReference type="EMBL" id="PIPQ01000006">
    <property type="protein sequence ID" value="RUO39329.1"/>
    <property type="molecule type" value="Genomic_DNA"/>
</dbReference>
<gene>
    <name evidence="7" type="primary">glnE</name>
    <name evidence="10" type="ORF">CWE15_09385</name>
</gene>
<feature type="domain" description="Glutamate-ammonia ligase adenylyltransferase repeated" evidence="8">
    <location>
        <begin position="570"/>
        <end position="820"/>
    </location>
</feature>
<dbReference type="HAMAP" id="MF_00802">
    <property type="entry name" value="GlnE"/>
    <property type="match status" value="1"/>
</dbReference>
<evidence type="ECO:0000256" key="1">
    <source>
        <dbReference type="ARBA" id="ARBA00022679"/>
    </source>
</evidence>
<keyword evidence="5 7" id="KW-0460">Magnesium</keyword>
<evidence type="ECO:0000259" key="8">
    <source>
        <dbReference type="Pfam" id="PF03710"/>
    </source>
</evidence>
<dbReference type="GO" id="GO:0008882">
    <property type="term" value="F:[glutamate-ammonia-ligase] adenylyltransferase activity"/>
    <property type="evidence" value="ECO:0007669"/>
    <property type="project" value="UniProtKB-UniRule"/>
</dbReference>
<dbReference type="GO" id="GO:0005829">
    <property type="term" value="C:cytosol"/>
    <property type="evidence" value="ECO:0007669"/>
    <property type="project" value="TreeGrafter"/>
</dbReference>
<feature type="domain" description="Glutamate-ammonia ligase adenylyltransferase repeated" evidence="8">
    <location>
        <begin position="57"/>
        <end position="282"/>
    </location>
</feature>
<organism evidence="10 11">
    <name type="scientific">Aliidiomarina taiwanensis</name>
    <dbReference type="NCBI Taxonomy" id="946228"/>
    <lineage>
        <taxon>Bacteria</taxon>
        <taxon>Pseudomonadati</taxon>
        <taxon>Pseudomonadota</taxon>
        <taxon>Gammaproteobacteria</taxon>
        <taxon>Alteromonadales</taxon>
        <taxon>Idiomarinaceae</taxon>
        <taxon>Aliidiomarina</taxon>
    </lineage>
</organism>
<evidence type="ECO:0000256" key="7">
    <source>
        <dbReference type="HAMAP-Rule" id="MF_00802"/>
    </source>
</evidence>
<dbReference type="Gene3D" id="3.30.460.10">
    <property type="entry name" value="Beta Polymerase, domain 2"/>
    <property type="match status" value="2"/>
</dbReference>
<keyword evidence="2 7" id="KW-0548">Nucleotidyltransferase</keyword>
<dbReference type="NCBIfam" id="NF008292">
    <property type="entry name" value="PRK11072.1"/>
    <property type="match status" value="1"/>
</dbReference>
<comment type="catalytic activity">
    <reaction evidence="7">
        <text>[glutamine synthetase]-L-tyrosine + ATP = [glutamine synthetase]-O(4)-(5'-adenylyl)-L-tyrosine + diphosphate</text>
        <dbReference type="Rhea" id="RHEA:18589"/>
        <dbReference type="Rhea" id="RHEA-COMP:10660"/>
        <dbReference type="Rhea" id="RHEA-COMP:10661"/>
        <dbReference type="ChEBI" id="CHEBI:30616"/>
        <dbReference type="ChEBI" id="CHEBI:33019"/>
        <dbReference type="ChEBI" id="CHEBI:46858"/>
        <dbReference type="ChEBI" id="CHEBI:83624"/>
        <dbReference type="EC" id="2.7.7.42"/>
    </reaction>
</comment>
<dbReference type="Pfam" id="PF03710">
    <property type="entry name" value="GlnE"/>
    <property type="match status" value="2"/>
</dbReference>
<evidence type="ECO:0000313" key="10">
    <source>
        <dbReference type="EMBL" id="RUO39329.1"/>
    </source>
</evidence>
<dbReference type="FunFam" id="3.30.460.10:FF:000009">
    <property type="entry name" value="Bifunctional glutamine synthetase adenylyltransferase/adenylyl-removing enzyme"/>
    <property type="match status" value="1"/>
</dbReference>
<dbReference type="CDD" id="cd05401">
    <property type="entry name" value="NT_GlnE_GlnD_like"/>
    <property type="match status" value="2"/>
</dbReference>
<evidence type="ECO:0000259" key="9">
    <source>
        <dbReference type="Pfam" id="PF08335"/>
    </source>
</evidence>
<keyword evidence="6 7" id="KW-0511">Multifunctional enzyme</keyword>
<comment type="function">
    <text evidence="7">Involved in the regulation of glutamine synthetase GlnA, a key enzyme in the process to assimilate ammonia. When cellular nitrogen levels are high, the C-terminal adenylyl transferase (AT) inactivates GlnA by covalent transfer of an adenylyl group from ATP to specific tyrosine residue of GlnA, thus reducing its activity. Conversely, when nitrogen levels are low, the N-terminal adenylyl removase (AR) activates GlnA by removing the adenylyl group by phosphorolysis, increasing its activity. The regulatory region of GlnE binds the signal transduction protein PII (GlnB) which indicates the nitrogen status of the cell.</text>
</comment>
<evidence type="ECO:0000256" key="4">
    <source>
        <dbReference type="ARBA" id="ARBA00022840"/>
    </source>
</evidence>
<comment type="caution">
    <text evidence="10">The sequence shown here is derived from an EMBL/GenBank/DDBJ whole genome shotgun (WGS) entry which is preliminary data.</text>
</comment>
<dbReference type="AlphaFoldDB" id="A0A432WZW9"/>
<proteinExistence type="inferred from homology"/>
<dbReference type="GO" id="GO:0000287">
    <property type="term" value="F:magnesium ion binding"/>
    <property type="evidence" value="ECO:0007669"/>
    <property type="project" value="UniProtKB-UniRule"/>
</dbReference>
<dbReference type="Gene3D" id="1.20.120.1510">
    <property type="match status" value="1"/>
</dbReference>
<protein>
    <recommendedName>
        <fullName evidence="7">Bifunctional glutamine synthetase adenylyltransferase/adenylyl-removing enzyme</fullName>
    </recommendedName>
    <alternativeName>
        <fullName evidence="7">ATP:glutamine synthetase adenylyltransferase</fullName>
    </alternativeName>
    <alternativeName>
        <fullName evidence="7">ATase</fullName>
    </alternativeName>
    <domain>
        <recommendedName>
            <fullName evidence="7">Glutamine synthetase adenylyl-L-tyrosine phosphorylase</fullName>
            <ecNumber evidence="7">2.7.7.89</ecNumber>
        </recommendedName>
        <alternativeName>
            <fullName evidence="7">Adenylyl removase</fullName>
            <shortName evidence="7">AR</shortName>
            <shortName evidence="7">AT-N</shortName>
        </alternativeName>
    </domain>
    <domain>
        <recommendedName>
            <fullName evidence="7">Glutamine synthetase adenylyl transferase</fullName>
            <ecNumber evidence="7">2.7.7.42</ecNumber>
        </recommendedName>
        <alternativeName>
            <fullName evidence="7">Adenylyl transferase</fullName>
            <shortName evidence="7">AT</shortName>
            <shortName evidence="7">AT-C</shortName>
        </alternativeName>
    </domain>
</protein>
<keyword evidence="3 7" id="KW-0547">Nucleotide-binding</keyword>
<feature type="region of interest" description="Adenylyl transferase" evidence="7">
    <location>
        <begin position="470"/>
        <end position="964"/>
    </location>
</feature>
<evidence type="ECO:0000313" key="11">
    <source>
        <dbReference type="Proteomes" id="UP000286976"/>
    </source>
</evidence>
<feature type="domain" description="PII-uridylyltransferase/Glutamine-synthetase adenylyltransferase" evidence="9">
    <location>
        <begin position="843"/>
        <end position="934"/>
    </location>
</feature>
<dbReference type="GO" id="GO:0047388">
    <property type="term" value="F:[glutamine synthetase]-adenylyl-L-tyrosine phosphorylase activity"/>
    <property type="evidence" value="ECO:0007669"/>
    <property type="project" value="UniProtKB-EC"/>
</dbReference>
<dbReference type="EC" id="2.7.7.42" evidence="7"/>
<dbReference type="GO" id="GO:0016874">
    <property type="term" value="F:ligase activity"/>
    <property type="evidence" value="ECO:0007669"/>
    <property type="project" value="UniProtKB-KW"/>
</dbReference>
<evidence type="ECO:0000256" key="6">
    <source>
        <dbReference type="ARBA" id="ARBA00023268"/>
    </source>
</evidence>
<dbReference type="GO" id="GO:0005524">
    <property type="term" value="F:ATP binding"/>
    <property type="evidence" value="ECO:0007669"/>
    <property type="project" value="UniProtKB-UniRule"/>
</dbReference>
<dbReference type="Pfam" id="PF08335">
    <property type="entry name" value="GlnD_UR_UTase"/>
    <property type="match status" value="2"/>
</dbReference>
<dbReference type="SUPFAM" id="SSF81593">
    <property type="entry name" value="Nucleotidyltransferase substrate binding subunit/domain"/>
    <property type="match status" value="2"/>
</dbReference>
<dbReference type="InterPro" id="IPR043519">
    <property type="entry name" value="NT_sf"/>
</dbReference>
<keyword evidence="1 7" id="KW-0808">Transferase</keyword>
<dbReference type="InterPro" id="IPR005190">
    <property type="entry name" value="GlnE_rpt_dom"/>
</dbReference>
<dbReference type="Proteomes" id="UP000286976">
    <property type="component" value="Unassembled WGS sequence"/>
</dbReference>
<evidence type="ECO:0000256" key="3">
    <source>
        <dbReference type="ARBA" id="ARBA00022741"/>
    </source>
</evidence>
<dbReference type="EC" id="2.7.7.89" evidence="7"/>
<dbReference type="PANTHER" id="PTHR30621">
    <property type="entry name" value="GLUTAMINE SYNTHETASE ADENYLYLTRANSFERASE"/>
    <property type="match status" value="1"/>
</dbReference>
<dbReference type="InterPro" id="IPR013546">
    <property type="entry name" value="PII_UdlTrfase/GS_AdlTrfase"/>
</dbReference>
<keyword evidence="4 7" id="KW-0067">ATP-binding</keyword>
<comment type="similarity">
    <text evidence="7">Belongs to the GlnE family.</text>
</comment>
<evidence type="ECO:0000256" key="5">
    <source>
        <dbReference type="ARBA" id="ARBA00022842"/>
    </source>
</evidence>
<sequence>MSCMQNAFPVRALKPHHTDIKQLDTELQAEAAQRWQDITDRHSLAVSPQQKATIMWLLAVSPFIGRVLLAYGQDTLVHLLQPQGFSQSHVHKQVLAAETEAQAMHQIRRLRRLEMARIASLDLTGELALHDSLQANTHIADYLITAACLWSQRQLTERHGQALSSSGKEQRLWVIAMGKLGGAELNFSSDIDLIFCFEQQGETQGGRRPLDHQVYFTKIAQQTVRLLEQVTVDGRAFRVDLRLRPFGQSGAVVTSLAALEDYYQEQGRNWERYAMVKSRVISYPDSKGEEHACFAQLIRPFVYRRYLDYSAIDALRKMKLLINQEARRLGKQLNVKLGVGGIREIEFVAQVFQLIRGGREPEFQTRSLVEALQVAQQFKVLEEQVVSELLDCYAWLRKLEHAIQQINDEQTQSLPSNLEDQARLVAICGAQSWTGLLDDFAQVTGKAHQAFLDVIGGEAEMMNAEDSEFALLWQDLIDPEIAIRVLEEAGAEEPEKIWQRIRDFREQARRRSSGPRGRELLGILVPQLIEALVTREQTDEVLQRVFTVLEQVVSRTTYLELLAGNQGAREQLVFLCAASPWVASLIARLPLLLDELIDPEQLYDLPDPTTYKQEVAEQLNRLAYDDPEVQMDALRQVKQVFQLRVAAADLSDGVPLTRVSDHLTYLAEAMTEQVVLMAWRQLAERHGVPAGKDESDMGFAVIAYGKLGGYELGYGSDLDLVFLSEDGTSGMTDGVKPIDAQQFYLRLAQRILHLFTTRSLQGVLYEVDMRLRPSGQSGLMVVRESTYAQYLNEEAWIWELQALVRARLIFGTEQMATRFQDTRNAVLRKSRETRKLQHEVVAMRKKMREQFSAKHQGAFDIKNDAGGMIDIEFMTQYLVLSQSFHHPSLTDFPDNIRVLTKAAAAGLLAEEQVSGLITAYTKFREEAHRLSLAEQGSVSPKSFTPERKLVQKLWLQLLGEKLSS</sequence>
<dbReference type="Gene3D" id="1.20.120.330">
    <property type="entry name" value="Nucleotidyltransferases domain 2"/>
    <property type="match status" value="2"/>
</dbReference>
<feature type="domain" description="PII-uridylyltransferase/Glutamine-synthetase adenylyltransferase" evidence="9">
    <location>
        <begin position="317"/>
        <end position="449"/>
    </location>
</feature>
<keyword evidence="10" id="KW-0436">Ligase</keyword>
<accession>A0A432WZW9</accession>
<dbReference type="PANTHER" id="PTHR30621:SF0">
    <property type="entry name" value="BIFUNCTIONAL GLUTAMINE SYNTHETASE ADENYLYLTRANSFERASE_ADENYLYL-REMOVING ENZYME"/>
    <property type="match status" value="1"/>
</dbReference>
<comment type="catalytic activity">
    <reaction evidence="7">
        <text>[glutamine synthetase]-O(4)-(5'-adenylyl)-L-tyrosine + phosphate = [glutamine synthetase]-L-tyrosine + ADP</text>
        <dbReference type="Rhea" id="RHEA:43716"/>
        <dbReference type="Rhea" id="RHEA-COMP:10660"/>
        <dbReference type="Rhea" id="RHEA-COMP:10661"/>
        <dbReference type="ChEBI" id="CHEBI:43474"/>
        <dbReference type="ChEBI" id="CHEBI:46858"/>
        <dbReference type="ChEBI" id="CHEBI:83624"/>
        <dbReference type="ChEBI" id="CHEBI:456216"/>
        <dbReference type="EC" id="2.7.7.89"/>
    </reaction>
</comment>
<dbReference type="FunFam" id="1.20.120.330:FF:000005">
    <property type="entry name" value="Bifunctional glutamine synthetase adenylyltransferase/adenylyl-removing enzyme"/>
    <property type="match status" value="1"/>
</dbReference>
<keyword evidence="11" id="KW-1185">Reference proteome</keyword>
<comment type="cofactor">
    <cofactor evidence="7">
        <name>Mg(2+)</name>
        <dbReference type="ChEBI" id="CHEBI:18420"/>
    </cofactor>
</comment>
<evidence type="ECO:0000256" key="2">
    <source>
        <dbReference type="ARBA" id="ARBA00022695"/>
    </source>
</evidence>